<dbReference type="SMART" id="SM00066">
    <property type="entry name" value="GAL4"/>
    <property type="match status" value="1"/>
</dbReference>
<sequence>MDPSQVQTSAYGPMLPSFGAFVAAANIPPLAPGGDPPPDKQSGQKRVSKACDRCQKAKRGCPQVEGMIACQTCLEEGKECKYTNPDGRKRDVLKGRIAALEQELLQSKKKQRDKQGDNREMELSQMLCAVIATHPVLGSLRPPQNLRDNLPERTNTRSAIDAFFQSAAALFYVMTPEEASTLLDTVYDNGNASVWEIRELCALAAIGSQYQLPEASAEVRSTYSSLASTGLVDTTRADGSLERRIFICLCISSLVDERSTARPSCITALRLARGEMEAFIDQAVSTERRRVEYRGTRQTLVFLEGWLSYCLGYRHSATYGRTDLLDYQIACNNTGEKNPAQVTRLVQSRMAKLTVLAARIQDEMSTYRFDYSSHADQLSLALDTWHKDLPAEFHLQEPFISKPSARRTRDVHERALCLMHILHLDTRLQLYWQRLKASGVLGAERDAGFLVHFFDEHSRKITDINVGYAIQLSKIASHIHTNAATLARSWTLTQAVFDAGIVLFLGACRRDISSVKDIDVDDLFLHVKTCFTVLTCCSVSDLGANRLRHIIKPVCKAFERMHQDSIVKSSSDLSSELAPDLGPATTGSGAQESQSPAQSNSGKTVPDRMNIDNIVDENMGQNFVLRMEQFLKLIWRGGDGRV</sequence>
<dbReference type="SUPFAM" id="SSF57701">
    <property type="entry name" value="Zn2/Cys6 DNA-binding domain"/>
    <property type="match status" value="1"/>
</dbReference>
<dbReference type="Gene3D" id="4.10.240.10">
    <property type="entry name" value="Zn(2)-C6 fungal-type DNA-binding domain"/>
    <property type="match status" value="1"/>
</dbReference>
<feature type="region of interest" description="Disordered" evidence="7">
    <location>
        <begin position="26"/>
        <end position="46"/>
    </location>
</feature>
<evidence type="ECO:0000256" key="2">
    <source>
        <dbReference type="ARBA" id="ARBA00022723"/>
    </source>
</evidence>
<evidence type="ECO:0000313" key="9">
    <source>
        <dbReference type="EMBL" id="KAL2852098.1"/>
    </source>
</evidence>
<dbReference type="InterPro" id="IPR036864">
    <property type="entry name" value="Zn2-C6_fun-type_DNA-bd_sf"/>
</dbReference>
<dbReference type="PANTHER" id="PTHR46910:SF3">
    <property type="entry name" value="HALOTOLERANCE PROTEIN 9-RELATED"/>
    <property type="match status" value="1"/>
</dbReference>
<comment type="subcellular location">
    <subcellularLocation>
        <location evidence="1">Nucleus</location>
    </subcellularLocation>
</comment>
<organism evidence="9 10">
    <name type="scientific">Aspergillus pseudoustus</name>
    <dbReference type="NCBI Taxonomy" id="1810923"/>
    <lineage>
        <taxon>Eukaryota</taxon>
        <taxon>Fungi</taxon>
        <taxon>Dikarya</taxon>
        <taxon>Ascomycota</taxon>
        <taxon>Pezizomycotina</taxon>
        <taxon>Eurotiomycetes</taxon>
        <taxon>Eurotiomycetidae</taxon>
        <taxon>Eurotiales</taxon>
        <taxon>Aspergillaceae</taxon>
        <taxon>Aspergillus</taxon>
        <taxon>Aspergillus subgen. Nidulantes</taxon>
    </lineage>
</organism>
<dbReference type="PANTHER" id="PTHR46910">
    <property type="entry name" value="TRANSCRIPTION FACTOR PDR1"/>
    <property type="match status" value="1"/>
</dbReference>
<reference evidence="9 10" key="1">
    <citation type="submission" date="2024-07" db="EMBL/GenBank/DDBJ databases">
        <title>Section-level genome sequencing and comparative genomics of Aspergillus sections Usti and Cavernicolus.</title>
        <authorList>
            <consortium name="Lawrence Berkeley National Laboratory"/>
            <person name="Nybo J.L."/>
            <person name="Vesth T.C."/>
            <person name="Theobald S."/>
            <person name="Frisvad J.C."/>
            <person name="Larsen T.O."/>
            <person name="Kjaerboelling I."/>
            <person name="Rothschild-Mancinelli K."/>
            <person name="Lyhne E.K."/>
            <person name="Kogle M.E."/>
            <person name="Barry K."/>
            <person name="Clum A."/>
            <person name="Na H."/>
            <person name="Ledsgaard L."/>
            <person name="Lin J."/>
            <person name="Lipzen A."/>
            <person name="Kuo A."/>
            <person name="Riley R."/>
            <person name="Mondo S."/>
            <person name="Labutti K."/>
            <person name="Haridas S."/>
            <person name="Pangalinan J."/>
            <person name="Salamov A.A."/>
            <person name="Simmons B.A."/>
            <person name="Magnuson J.K."/>
            <person name="Chen J."/>
            <person name="Drula E."/>
            <person name="Henrissat B."/>
            <person name="Wiebenga A."/>
            <person name="Lubbers R.J."/>
            <person name="Gomes A.C."/>
            <person name="Makela M.R."/>
            <person name="Stajich J."/>
            <person name="Grigoriev I.V."/>
            <person name="Mortensen U.H."/>
            <person name="De Vries R.P."/>
            <person name="Baker S.E."/>
            <person name="Andersen M.R."/>
        </authorList>
    </citation>
    <scope>NUCLEOTIDE SEQUENCE [LARGE SCALE GENOMIC DNA]</scope>
    <source>
        <strain evidence="9 10">CBS 123904</strain>
    </source>
</reference>
<evidence type="ECO:0000259" key="8">
    <source>
        <dbReference type="SMART" id="SM00066"/>
    </source>
</evidence>
<feature type="domain" description="Zn(2)-C6 fungal-type" evidence="8">
    <location>
        <begin position="45"/>
        <end position="91"/>
    </location>
</feature>
<name>A0ABR4KIJ3_9EURO</name>
<proteinExistence type="predicted"/>
<dbReference type="CDD" id="cd12148">
    <property type="entry name" value="fungal_TF_MHR"/>
    <property type="match status" value="1"/>
</dbReference>
<accession>A0ABR4KIJ3</accession>
<keyword evidence="6" id="KW-0539">Nucleus</keyword>
<evidence type="ECO:0000256" key="1">
    <source>
        <dbReference type="ARBA" id="ARBA00004123"/>
    </source>
</evidence>
<evidence type="ECO:0000256" key="5">
    <source>
        <dbReference type="ARBA" id="ARBA00023163"/>
    </source>
</evidence>
<dbReference type="EMBL" id="JBFXLU010000026">
    <property type="protein sequence ID" value="KAL2852098.1"/>
    <property type="molecule type" value="Genomic_DNA"/>
</dbReference>
<evidence type="ECO:0000313" key="10">
    <source>
        <dbReference type="Proteomes" id="UP001610446"/>
    </source>
</evidence>
<dbReference type="Proteomes" id="UP001610446">
    <property type="component" value="Unassembled WGS sequence"/>
</dbReference>
<dbReference type="InterPro" id="IPR001138">
    <property type="entry name" value="Zn2Cys6_DnaBD"/>
</dbReference>
<dbReference type="CDD" id="cd00067">
    <property type="entry name" value="GAL4"/>
    <property type="match status" value="1"/>
</dbReference>
<keyword evidence="10" id="KW-1185">Reference proteome</keyword>
<keyword evidence="5" id="KW-0804">Transcription</keyword>
<dbReference type="InterPro" id="IPR050987">
    <property type="entry name" value="AtrR-like"/>
</dbReference>
<feature type="compositionally biased region" description="Polar residues" evidence="7">
    <location>
        <begin position="585"/>
        <end position="603"/>
    </location>
</feature>
<keyword evidence="4" id="KW-0238">DNA-binding</keyword>
<keyword evidence="2" id="KW-0479">Metal-binding</keyword>
<evidence type="ECO:0000256" key="4">
    <source>
        <dbReference type="ARBA" id="ARBA00023125"/>
    </source>
</evidence>
<evidence type="ECO:0000256" key="3">
    <source>
        <dbReference type="ARBA" id="ARBA00023015"/>
    </source>
</evidence>
<evidence type="ECO:0000256" key="6">
    <source>
        <dbReference type="ARBA" id="ARBA00023242"/>
    </source>
</evidence>
<keyword evidence="3" id="KW-0805">Transcription regulation</keyword>
<protein>
    <recommendedName>
        <fullName evidence="8">Zn(2)-C6 fungal-type domain-containing protein</fullName>
    </recommendedName>
</protein>
<evidence type="ECO:0000256" key="7">
    <source>
        <dbReference type="SAM" id="MobiDB-lite"/>
    </source>
</evidence>
<comment type="caution">
    <text evidence="9">The sequence shown here is derived from an EMBL/GenBank/DDBJ whole genome shotgun (WGS) entry which is preliminary data.</text>
</comment>
<feature type="region of interest" description="Disordered" evidence="7">
    <location>
        <begin position="573"/>
        <end position="608"/>
    </location>
</feature>
<gene>
    <name evidence="9" type="ORF">BJY01DRAFT_244710</name>
</gene>